<reference evidence="1" key="2">
    <citation type="journal article" date="2015" name="Fish Shellfish Immunol.">
        <title>Early steps in the European eel (Anguilla anguilla)-Vibrio vulnificus interaction in the gills: Role of the RtxA13 toxin.</title>
        <authorList>
            <person name="Callol A."/>
            <person name="Pajuelo D."/>
            <person name="Ebbesson L."/>
            <person name="Teles M."/>
            <person name="MacKenzie S."/>
            <person name="Amaro C."/>
        </authorList>
    </citation>
    <scope>NUCLEOTIDE SEQUENCE</scope>
</reference>
<sequence>MNIIPTVKCGSVTVWGCFAASGPGQLAIIEGNHQFCSSCTRKFLRRMSSQLFVSRSCSVMDLFSKTMIHNMKARPHLHG</sequence>
<reference evidence="1" key="1">
    <citation type="submission" date="2014-11" db="EMBL/GenBank/DDBJ databases">
        <authorList>
            <person name="Amaro Gonzalez C."/>
        </authorList>
    </citation>
    <scope>NUCLEOTIDE SEQUENCE</scope>
</reference>
<organism evidence="1">
    <name type="scientific">Anguilla anguilla</name>
    <name type="common">European freshwater eel</name>
    <name type="synonym">Muraena anguilla</name>
    <dbReference type="NCBI Taxonomy" id="7936"/>
    <lineage>
        <taxon>Eukaryota</taxon>
        <taxon>Metazoa</taxon>
        <taxon>Chordata</taxon>
        <taxon>Craniata</taxon>
        <taxon>Vertebrata</taxon>
        <taxon>Euteleostomi</taxon>
        <taxon>Actinopterygii</taxon>
        <taxon>Neopterygii</taxon>
        <taxon>Teleostei</taxon>
        <taxon>Anguilliformes</taxon>
        <taxon>Anguillidae</taxon>
        <taxon>Anguilla</taxon>
    </lineage>
</organism>
<dbReference type="AlphaFoldDB" id="A0A0E9WS07"/>
<name>A0A0E9WS07_ANGAN</name>
<protein>
    <submittedName>
        <fullName evidence="1">Uncharacterized protein</fullName>
    </submittedName>
</protein>
<proteinExistence type="predicted"/>
<accession>A0A0E9WS07</accession>
<dbReference type="EMBL" id="GBXM01015506">
    <property type="protein sequence ID" value="JAH93071.1"/>
    <property type="molecule type" value="Transcribed_RNA"/>
</dbReference>
<evidence type="ECO:0000313" key="1">
    <source>
        <dbReference type="EMBL" id="JAH93071.1"/>
    </source>
</evidence>